<organism evidence="1 2">
    <name type="scientific">Escherichia coli O111</name>
    <dbReference type="NCBI Taxonomy" id="1055535"/>
    <lineage>
        <taxon>Bacteria</taxon>
        <taxon>Pseudomonadati</taxon>
        <taxon>Pseudomonadota</taxon>
        <taxon>Gammaproteobacteria</taxon>
        <taxon>Enterobacterales</taxon>
        <taxon>Enterobacteriaceae</taxon>
        <taxon>Escherichia</taxon>
    </lineage>
</organism>
<dbReference type="AlphaFoldDB" id="A0AAD2ZCY7"/>
<proteinExistence type="predicted"/>
<evidence type="ECO:0000313" key="2">
    <source>
        <dbReference type="Proteomes" id="UP001187825"/>
    </source>
</evidence>
<sequence length="79" mass="8508">MCNKTTPDAAAALTTLIHALIDIECTAELAQGEEQKDRTQFALECIRYIATRSLNDAKNILVADCENGGGLCVMIVLIP</sequence>
<reference evidence="1" key="1">
    <citation type="submission" date="2023-10" db="EMBL/GenBank/DDBJ databases">
        <authorList>
            <consortium name="GenomeTrakr network: Whole genome sequencing for foodborne pathogen traceback"/>
        </authorList>
    </citation>
    <scope>NUCLEOTIDE SEQUENCE</scope>
    <source>
        <strain evidence="1">RM9975</strain>
    </source>
</reference>
<dbReference type="EMBL" id="ABNXQI010000006">
    <property type="protein sequence ID" value="ELP2899267.1"/>
    <property type="molecule type" value="Genomic_DNA"/>
</dbReference>
<dbReference type="Proteomes" id="UP001187825">
    <property type="component" value="Unassembled WGS sequence"/>
</dbReference>
<evidence type="ECO:0000313" key="1">
    <source>
        <dbReference type="EMBL" id="ELP2899267.1"/>
    </source>
</evidence>
<name>A0AAD2ZCY7_ECOLX</name>
<comment type="caution">
    <text evidence="1">The sequence shown here is derived from an EMBL/GenBank/DDBJ whole genome shotgun (WGS) entry which is preliminary data.</text>
</comment>
<gene>
    <name evidence="1" type="ORF">R0P33_001494</name>
</gene>
<accession>A0AAD2ZCY7</accession>
<protein>
    <recommendedName>
        <fullName evidence="3">Prophage protein</fullName>
    </recommendedName>
</protein>
<evidence type="ECO:0008006" key="3">
    <source>
        <dbReference type="Google" id="ProtNLM"/>
    </source>
</evidence>